<reference evidence="2 3" key="1">
    <citation type="submission" date="2017-09" db="EMBL/GenBank/DDBJ databases">
        <authorList>
            <person name="Dehaven C."/>
            <person name="Grubb S.R."/>
            <person name="Kwon J."/>
            <person name="Mammen S."/>
            <person name="Rathi N."/>
            <person name="Garlena R.A."/>
            <person name="Russell D.A."/>
            <person name="Pope W.H."/>
            <person name="Jacobs-Sera D."/>
            <person name="Hatfull G.F."/>
        </authorList>
    </citation>
    <scope>NUCLEOTIDE SEQUENCE [LARGE SCALE GENOMIC DNA]</scope>
</reference>
<accession>A0A2D1GFT1</accession>
<protein>
    <submittedName>
        <fullName evidence="2">Uncharacterized protein</fullName>
    </submittedName>
</protein>
<proteinExistence type="predicted"/>
<name>A0A2D1GFT1_9CAUD</name>
<dbReference type="Proteomes" id="UP000229365">
    <property type="component" value="Segment"/>
</dbReference>
<evidence type="ECO:0000313" key="2">
    <source>
        <dbReference type="EMBL" id="ATN90711.1"/>
    </source>
</evidence>
<evidence type="ECO:0000313" key="3">
    <source>
        <dbReference type="Proteomes" id="UP000229365"/>
    </source>
</evidence>
<dbReference type="EMBL" id="MF919520">
    <property type="protein sequence ID" value="ATN90711.1"/>
    <property type="molecule type" value="Genomic_DNA"/>
</dbReference>
<organism evidence="2 3">
    <name type="scientific">Gordonia phage Lozinak</name>
    <dbReference type="NCBI Taxonomy" id="2041513"/>
    <lineage>
        <taxon>Viruses</taxon>
        <taxon>Duplodnaviria</taxon>
        <taxon>Heunggongvirae</taxon>
        <taxon>Uroviricota</taxon>
        <taxon>Caudoviricetes</taxon>
        <taxon>Smoothievirus</taxon>
        <taxon>Smoothievirus smoothie</taxon>
    </lineage>
</organism>
<evidence type="ECO:0000256" key="1">
    <source>
        <dbReference type="SAM" id="MobiDB-lite"/>
    </source>
</evidence>
<feature type="region of interest" description="Disordered" evidence="1">
    <location>
        <begin position="1"/>
        <end position="21"/>
    </location>
</feature>
<gene>
    <name evidence="2" type="ORF">SEA_LOZINAK_85</name>
</gene>
<sequence length="103" mass="11026">MSLALPSTLGRDLSPRRGDTPTNCCLDPCSVRRLVSTMIDPRLSNISTTAGQLVAADVEMIDGEPVFSLQYGPGADQLLDFGPEACEQLFDMLASVLGIRRVA</sequence>